<dbReference type="InterPro" id="IPR004704">
    <property type="entry name" value="PTS_IID_man"/>
</dbReference>
<feature type="transmembrane region" description="Helical" evidence="9">
    <location>
        <begin position="230"/>
        <end position="247"/>
    </location>
</feature>
<keyword evidence="11" id="KW-1185">Reference proteome</keyword>
<evidence type="ECO:0000256" key="8">
    <source>
        <dbReference type="ARBA" id="ARBA00023136"/>
    </source>
</evidence>
<keyword evidence="5" id="KW-0598">Phosphotransferase system</keyword>
<feature type="transmembrane region" description="Helical" evidence="9">
    <location>
        <begin position="186"/>
        <end position="210"/>
    </location>
</feature>
<evidence type="ECO:0000256" key="9">
    <source>
        <dbReference type="SAM" id="Phobius"/>
    </source>
</evidence>
<dbReference type="InterPro" id="IPR050303">
    <property type="entry name" value="GatZ_KbaZ_carbometab"/>
</dbReference>
<dbReference type="PANTHER" id="PTHR32502:SF5">
    <property type="entry name" value="N-ACETYLGALACTOSAMINE PERMEASE IID COMPONENT-RELATED"/>
    <property type="match status" value="1"/>
</dbReference>
<comment type="caution">
    <text evidence="10">The sequence shown here is derived from an EMBL/GenBank/DDBJ whole genome shotgun (WGS) entry which is preliminary data.</text>
</comment>
<dbReference type="Pfam" id="PF03613">
    <property type="entry name" value="EIID-AGA"/>
    <property type="match status" value="1"/>
</dbReference>
<dbReference type="Proteomes" id="UP000664357">
    <property type="component" value="Unassembled WGS sequence"/>
</dbReference>
<evidence type="ECO:0000256" key="3">
    <source>
        <dbReference type="ARBA" id="ARBA00022475"/>
    </source>
</evidence>
<feature type="transmembrane region" description="Helical" evidence="9">
    <location>
        <begin position="119"/>
        <end position="137"/>
    </location>
</feature>
<evidence type="ECO:0000313" key="10">
    <source>
        <dbReference type="EMBL" id="MEO1770761.1"/>
    </source>
</evidence>
<feature type="transmembrane region" description="Helical" evidence="9">
    <location>
        <begin position="143"/>
        <end position="165"/>
    </location>
</feature>
<keyword evidence="4" id="KW-0762">Sugar transport</keyword>
<feature type="transmembrane region" description="Helical" evidence="9">
    <location>
        <begin position="254"/>
        <end position="273"/>
    </location>
</feature>
<evidence type="ECO:0000256" key="1">
    <source>
        <dbReference type="ARBA" id="ARBA00004651"/>
    </source>
</evidence>
<name>A0ABV0EQ64_9ENTE</name>
<keyword evidence="8 9" id="KW-0472">Membrane</keyword>
<dbReference type="RefSeq" id="WP_207701702.1">
    <property type="nucleotide sequence ID" value="NZ_JAFREL020000002.1"/>
</dbReference>
<reference evidence="10 11" key="2">
    <citation type="submission" date="2024-02" db="EMBL/GenBank/DDBJ databases">
        <title>The Genome Sequence of Enterococcus sp. DIV0159.</title>
        <authorList>
            <person name="Earl A."/>
            <person name="Manson A."/>
            <person name="Gilmore M."/>
            <person name="Sanders J."/>
            <person name="Shea T."/>
            <person name="Howe W."/>
            <person name="Livny J."/>
            <person name="Cuomo C."/>
            <person name="Neafsey D."/>
            <person name="Birren B."/>
        </authorList>
    </citation>
    <scope>NUCLEOTIDE SEQUENCE [LARGE SCALE GENOMIC DNA]</scope>
    <source>
        <strain evidence="10 11">665A</strain>
    </source>
</reference>
<evidence type="ECO:0000256" key="2">
    <source>
        <dbReference type="ARBA" id="ARBA00022448"/>
    </source>
</evidence>
<evidence type="ECO:0000256" key="5">
    <source>
        <dbReference type="ARBA" id="ARBA00022683"/>
    </source>
</evidence>
<protein>
    <submittedName>
        <fullName evidence="10">PTS system, D-glucosaminate-specific IID component</fullName>
    </submittedName>
</protein>
<keyword evidence="7 9" id="KW-1133">Transmembrane helix</keyword>
<comment type="subcellular location">
    <subcellularLocation>
        <location evidence="1">Cell membrane</location>
        <topology evidence="1">Multi-pass membrane protein</topology>
    </subcellularLocation>
</comment>
<keyword evidence="2" id="KW-0813">Transport</keyword>
<dbReference type="EMBL" id="JAFREL020000002">
    <property type="protein sequence ID" value="MEO1770761.1"/>
    <property type="molecule type" value="Genomic_DNA"/>
</dbReference>
<evidence type="ECO:0000256" key="7">
    <source>
        <dbReference type="ARBA" id="ARBA00022989"/>
    </source>
</evidence>
<reference evidence="10 11" key="1">
    <citation type="submission" date="2021-03" db="EMBL/GenBank/DDBJ databases">
        <authorList>
            <person name="Gilmore M.S."/>
            <person name="Schwartzman J."/>
            <person name="Van Tyne D."/>
            <person name="Martin M."/>
            <person name="Earl A.M."/>
            <person name="Manson A.L."/>
            <person name="Straub T."/>
            <person name="Salamzade R."/>
            <person name="Saavedra J."/>
            <person name="Lebreton F."/>
            <person name="Prichula J."/>
            <person name="Schaufler K."/>
            <person name="Gaca A."/>
            <person name="Sgardioli B."/>
            <person name="Wagenaar J."/>
            <person name="Strong T."/>
        </authorList>
    </citation>
    <scope>NUCLEOTIDE SEQUENCE [LARGE SCALE GENOMIC DNA]</scope>
    <source>
        <strain evidence="10 11">665A</strain>
    </source>
</reference>
<keyword evidence="6 9" id="KW-0812">Transmembrane</keyword>
<evidence type="ECO:0000256" key="4">
    <source>
        <dbReference type="ARBA" id="ARBA00022597"/>
    </source>
</evidence>
<keyword evidence="3" id="KW-1003">Cell membrane</keyword>
<evidence type="ECO:0000256" key="6">
    <source>
        <dbReference type="ARBA" id="ARBA00022692"/>
    </source>
</evidence>
<sequence>MENTEERKGLLTKKDVTKTYLRWWWTAELSNSFERMQALAVGASFAPVLKKLYPEEEDLKAALKRHLGFFNTQAIWGGLIHGSVLAMEEQKAQGEPIPDEVITDFKTGLMGPMAGIGDAIDAGTFLAIFSALGASFAAEGNVIGAFFIVIWCIINFFEGYFFFHYGYKLGRGSIVKVLQGGLVNSIIKGGSILGMFMMGALSAAMVSLSTTVSLNISGKEISLQETLDKIAPGLLPLILVFFVYWGMTAKKWNASKLLWILIIFSLVGSLIRLF</sequence>
<dbReference type="PANTHER" id="PTHR32502">
    <property type="entry name" value="N-ACETYLGALACTOSAMINE PERMEASE II COMPONENT-RELATED"/>
    <property type="match status" value="1"/>
</dbReference>
<gene>
    <name evidence="10" type="ORF">JZO67_002714</name>
</gene>
<evidence type="ECO:0000313" key="11">
    <source>
        <dbReference type="Proteomes" id="UP000664357"/>
    </source>
</evidence>
<dbReference type="PROSITE" id="PS51108">
    <property type="entry name" value="PTS_EIID"/>
    <property type="match status" value="1"/>
</dbReference>
<organism evidence="10 11">
    <name type="scientific">Candidatus Enterococcus ferrettii</name>
    <dbReference type="NCBI Taxonomy" id="2815324"/>
    <lineage>
        <taxon>Bacteria</taxon>
        <taxon>Bacillati</taxon>
        <taxon>Bacillota</taxon>
        <taxon>Bacilli</taxon>
        <taxon>Lactobacillales</taxon>
        <taxon>Enterococcaceae</taxon>
        <taxon>Enterococcus</taxon>
    </lineage>
</organism>
<accession>A0ABV0EQ64</accession>
<proteinExistence type="predicted"/>